<keyword evidence="7 10" id="KW-0653">Protein transport</keyword>
<protein>
    <recommendedName>
        <fullName evidence="10">Protein TonB</fullName>
    </recommendedName>
</protein>
<feature type="compositionally biased region" description="Low complexity" evidence="11">
    <location>
        <begin position="159"/>
        <end position="177"/>
    </location>
</feature>
<dbReference type="Gene3D" id="3.30.1150.10">
    <property type="match status" value="1"/>
</dbReference>
<keyword evidence="3 10" id="KW-0813">Transport</keyword>
<evidence type="ECO:0000256" key="1">
    <source>
        <dbReference type="ARBA" id="ARBA00004383"/>
    </source>
</evidence>
<evidence type="ECO:0000256" key="6">
    <source>
        <dbReference type="ARBA" id="ARBA00022692"/>
    </source>
</evidence>
<dbReference type="InterPro" id="IPR006260">
    <property type="entry name" value="TonB/TolA_C"/>
</dbReference>
<evidence type="ECO:0000256" key="5">
    <source>
        <dbReference type="ARBA" id="ARBA00022519"/>
    </source>
</evidence>
<evidence type="ECO:0000256" key="4">
    <source>
        <dbReference type="ARBA" id="ARBA00022475"/>
    </source>
</evidence>
<comment type="subcellular location">
    <subcellularLocation>
        <location evidence="1 10">Cell inner membrane</location>
        <topology evidence="1 10">Single-pass membrane protein</topology>
        <orientation evidence="1 10">Periplasmic side</orientation>
    </subcellularLocation>
</comment>
<evidence type="ECO:0000256" key="7">
    <source>
        <dbReference type="ARBA" id="ARBA00022927"/>
    </source>
</evidence>
<evidence type="ECO:0000256" key="11">
    <source>
        <dbReference type="SAM" id="MobiDB-lite"/>
    </source>
</evidence>
<dbReference type="RefSeq" id="WP_107168990.1">
    <property type="nucleotide sequence ID" value="NZ_CP038498.1"/>
</dbReference>
<dbReference type="EMBL" id="CP038498">
    <property type="protein sequence ID" value="QJA22116.1"/>
    <property type="molecule type" value="Genomic_DNA"/>
</dbReference>
<dbReference type="Proteomes" id="UP000502681">
    <property type="component" value="Chromosome"/>
</dbReference>
<feature type="region of interest" description="Disordered" evidence="11">
    <location>
        <begin position="130"/>
        <end position="177"/>
    </location>
</feature>
<keyword evidence="14" id="KW-1185">Reference proteome</keyword>
<keyword evidence="6" id="KW-0812">Transmembrane</keyword>
<sequence length="293" mass="31144">MTELLYAGAAPISRSYSPEPMPQVNTQRVSGAVPLRLPQLNTTVSSRPERWLAVVATLLLHAAVLALFNSAATPPVTVPARPQPVSVELVASVTEPVVQEVVPVAEPETPTPQPLEEPTITEPLVDESALLPPAPEKPAPEKKVPEKKSEPVPKKTPVKKSAPAPKPTQQPQTETASAVAPIAPAPIAQKAAVQPVDAPLTPPLANADYLHNPSPSYPDVAISRGYEGTVLLNVQVRADGKVQTIRIHQSSGYPSLDEAARDTVVRWSFVPARRGNQPVSGWVVVPVDFSLNS</sequence>
<feature type="compositionally biased region" description="Basic and acidic residues" evidence="11">
    <location>
        <begin position="138"/>
        <end position="153"/>
    </location>
</feature>
<dbReference type="SUPFAM" id="SSF74653">
    <property type="entry name" value="TolA/TonB C-terminal domain"/>
    <property type="match status" value="1"/>
</dbReference>
<gene>
    <name evidence="13" type="ORF">E2566_20495</name>
</gene>
<proteinExistence type="inferred from homology"/>
<evidence type="ECO:0000313" key="13">
    <source>
        <dbReference type="EMBL" id="QJA22116.1"/>
    </source>
</evidence>
<dbReference type="InterPro" id="IPR051045">
    <property type="entry name" value="TonB-dependent_transducer"/>
</dbReference>
<accession>A0ABX6L7D5</accession>
<dbReference type="PRINTS" id="PR01374">
    <property type="entry name" value="TONBPROTEIN"/>
</dbReference>
<dbReference type="InterPro" id="IPR037682">
    <property type="entry name" value="TonB_C"/>
</dbReference>
<feature type="domain" description="TonB C-terminal" evidence="12">
    <location>
        <begin position="202"/>
        <end position="293"/>
    </location>
</feature>
<organism evidence="13 14">
    <name type="scientific">Pectobacterium punjabense</name>
    <dbReference type="NCBI Taxonomy" id="2108399"/>
    <lineage>
        <taxon>Bacteria</taxon>
        <taxon>Pseudomonadati</taxon>
        <taxon>Pseudomonadota</taxon>
        <taxon>Gammaproteobacteria</taxon>
        <taxon>Enterobacterales</taxon>
        <taxon>Pectobacteriaceae</taxon>
        <taxon>Pectobacterium</taxon>
    </lineage>
</organism>
<evidence type="ECO:0000313" key="14">
    <source>
        <dbReference type="Proteomes" id="UP000502681"/>
    </source>
</evidence>
<keyword evidence="10" id="KW-0735">Signal-anchor</keyword>
<dbReference type="NCBIfam" id="TIGR01352">
    <property type="entry name" value="tonB_Cterm"/>
    <property type="match status" value="1"/>
</dbReference>
<comment type="similarity">
    <text evidence="2 10">Belongs to the TonB family.</text>
</comment>
<evidence type="ECO:0000256" key="3">
    <source>
        <dbReference type="ARBA" id="ARBA00022448"/>
    </source>
</evidence>
<keyword evidence="4 10" id="KW-1003">Cell membrane</keyword>
<keyword evidence="5 10" id="KW-0997">Cell inner membrane</keyword>
<dbReference type="PANTHER" id="PTHR33446">
    <property type="entry name" value="PROTEIN TONB-RELATED"/>
    <property type="match status" value="1"/>
</dbReference>
<evidence type="ECO:0000256" key="2">
    <source>
        <dbReference type="ARBA" id="ARBA00006555"/>
    </source>
</evidence>
<dbReference type="PANTHER" id="PTHR33446:SF2">
    <property type="entry name" value="PROTEIN TONB"/>
    <property type="match status" value="1"/>
</dbReference>
<dbReference type="Pfam" id="PF03544">
    <property type="entry name" value="TonB_C"/>
    <property type="match status" value="1"/>
</dbReference>
<reference evidence="13 14" key="1">
    <citation type="submission" date="2019-04" db="EMBL/GenBank/DDBJ databases">
        <title>Whole Genome Sequencing of Pectobacterium punjabense SS95.</title>
        <authorList>
            <person name="Sarfraz S."/>
            <person name="Oulghazi S."/>
            <person name="Roques C."/>
            <person name="Vandecasteele C."/>
            <person name="Faure D."/>
        </authorList>
    </citation>
    <scope>NUCLEOTIDE SEQUENCE [LARGE SCALE GENOMIC DNA]</scope>
    <source>
        <strain evidence="13 14">SS95</strain>
    </source>
</reference>
<dbReference type="PROSITE" id="PS52015">
    <property type="entry name" value="TONB_CTD"/>
    <property type="match status" value="1"/>
</dbReference>
<evidence type="ECO:0000256" key="9">
    <source>
        <dbReference type="ARBA" id="ARBA00023136"/>
    </source>
</evidence>
<keyword evidence="9" id="KW-0472">Membrane</keyword>
<evidence type="ECO:0000256" key="8">
    <source>
        <dbReference type="ARBA" id="ARBA00022989"/>
    </source>
</evidence>
<dbReference type="GeneID" id="90765340"/>
<evidence type="ECO:0000256" key="10">
    <source>
        <dbReference type="RuleBase" id="RU362123"/>
    </source>
</evidence>
<evidence type="ECO:0000259" key="12">
    <source>
        <dbReference type="PROSITE" id="PS52015"/>
    </source>
</evidence>
<comment type="function">
    <text evidence="10">Interacts with outer membrane receptor proteins that carry out high-affinity binding and energy dependent uptake into the periplasmic space of specific substrates. It could act to transduce energy from the cytoplasmic membrane to specific energy-requiring processes in the outer membrane, resulting in the release into the periplasm of ligands bound by these outer membrane proteins.</text>
</comment>
<keyword evidence="8" id="KW-1133">Transmembrane helix</keyword>
<dbReference type="InterPro" id="IPR003538">
    <property type="entry name" value="TonB"/>
</dbReference>
<name>A0ABX6L7D5_9GAMM</name>